<evidence type="ECO:0000256" key="1">
    <source>
        <dbReference type="ARBA" id="ARBA00008779"/>
    </source>
</evidence>
<dbReference type="Gene3D" id="3.40.720.10">
    <property type="entry name" value="Alkaline Phosphatase, subunit A"/>
    <property type="match status" value="1"/>
</dbReference>
<dbReference type="InterPro" id="IPR000917">
    <property type="entry name" value="Sulfatase_N"/>
</dbReference>
<dbReference type="Gene3D" id="3.30.1120.10">
    <property type="match status" value="1"/>
</dbReference>
<dbReference type="EMBL" id="UINC01073764">
    <property type="protein sequence ID" value="SVC10393.1"/>
    <property type="molecule type" value="Genomic_DNA"/>
</dbReference>
<accession>A0A382JGX1</accession>
<keyword evidence="2" id="KW-0378">Hydrolase</keyword>
<dbReference type="InterPro" id="IPR017850">
    <property type="entry name" value="Alkaline_phosphatase_core_sf"/>
</dbReference>
<dbReference type="Pfam" id="PF00884">
    <property type="entry name" value="Sulfatase"/>
    <property type="match status" value="1"/>
</dbReference>
<proteinExistence type="inferred from homology"/>
<evidence type="ECO:0000313" key="4">
    <source>
        <dbReference type="EMBL" id="SVC10393.1"/>
    </source>
</evidence>
<reference evidence="4" key="1">
    <citation type="submission" date="2018-05" db="EMBL/GenBank/DDBJ databases">
        <authorList>
            <person name="Lanie J.A."/>
            <person name="Ng W.-L."/>
            <person name="Kazmierczak K.M."/>
            <person name="Andrzejewski T.M."/>
            <person name="Davidsen T.M."/>
            <person name="Wayne K.J."/>
            <person name="Tettelin H."/>
            <person name="Glass J.I."/>
            <person name="Rusch D."/>
            <person name="Podicherti R."/>
            <person name="Tsui H.-C.T."/>
            <person name="Winkler M.E."/>
        </authorList>
    </citation>
    <scope>NUCLEOTIDE SEQUENCE</scope>
</reference>
<feature type="non-terminal residue" evidence="4">
    <location>
        <position position="347"/>
    </location>
</feature>
<feature type="non-terminal residue" evidence="4">
    <location>
        <position position="1"/>
    </location>
</feature>
<dbReference type="PANTHER" id="PTHR42693:SF53">
    <property type="entry name" value="ENDO-4-O-SULFATASE"/>
    <property type="match status" value="1"/>
</dbReference>
<dbReference type="SUPFAM" id="SSF53649">
    <property type="entry name" value="Alkaline phosphatase-like"/>
    <property type="match status" value="1"/>
</dbReference>
<dbReference type="InterPro" id="IPR050738">
    <property type="entry name" value="Sulfatase"/>
</dbReference>
<dbReference type="GO" id="GO:0004065">
    <property type="term" value="F:arylsulfatase activity"/>
    <property type="evidence" value="ECO:0007669"/>
    <property type="project" value="TreeGrafter"/>
</dbReference>
<protein>
    <recommendedName>
        <fullName evidence="3">Sulfatase N-terminal domain-containing protein</fullName>
    </recommendedName>
</protein>
<sequence>RKSKTGPTKGDGWQIDYGKKVEGGPLAIGFDESYIIPASLDMFPYLYLKNDKPTAWANTTKAFHRPGPAAEDFEAINCLTDFARESRAYIAARAKSDTPFFLYLPLTSPHTPIVPSKKWQGKSGLSKYGDFLMETDWVVGEVLSELDKQKLTDNTIVIFTADNGCSPQAKIPDLIKKGHKPNADWRGHKADIYEGGHRTPFLVRWPGKVKTGSTSSQTICTSDLFATLADILGQGEKLPATAGEDSFSFLPALLGKAGKRPLRPFTIHHSINGSFAIRRGPWKLALCPGSGGWSAPRPAQALKNKDLSLVQFYNLDDDPAEKNNLANQKRTLVNELVAELVAAIKNE</sequence>
<dbReference type="PANTHER" id="PTHR42693">
    <property type="entry name" value="ARYLSULFATASE FAMILY MEMBER"/>
    <property type="match status" value="1"/>
</dbReference>
<evidence type="ECO:0000256" key="2">
    <source>
        <dbReference type="ARBA" id="ARBA00022801"/>
    </source>
</evidence>
<name>A0A382JGX1_9ZZZZ</name>
<evidence type="ECO:0000259" key="3">
    <source>
        <dbReference type="Pfam" id="PF00884"/>
    </source>
</evidence>
<gene>
    <name evidence="4" type="ORF">METZ01_LOCUS263247</name>
</gene>
<organism evidence="4">
    <name type="scientific">marine metagenome</name>
    <dbReference type="NCBI Taxonomy" id="408172"/>
    <lineage>
        <taxon>unclassified sequences</taxon>
        <taxon>metagenomes</taxon>
        <taxon>ecological metagenomes</taxon>
    </lineage>
</organism>
<comment type="similarity">
    <text evidence="1">Belongs to the sulfatase family.</text>
</comment>
<dbReference type="AlphaFoldDB" id="A0A382JGX1"/>
<feature type="domain" description="Sulfatase N-terminal" evidence="3">
    <location>
        <begin position="81"/>
        <end position="233"/>
    </location>
</feature>